<organism evidence="7 8">
    <name type="scientific">Kribbella soli</name>
    <dbReference type="NCBI Taxonomy" id="1124743"/>
    <lineage>
        <taxon>Bacteria</taxon>
        <taxon>Bacillati</taxon>
        <taxon>Actinomycetota</taxon>
        <taxon>Actinomycetes</taxon>
        <taxon>Propionibacteriales</taxon>
        <taxon>Kribbellaceae</taxon>
        <taxon>Kribbella</taxon>
    </lineage>
</organism>
<evidence type="ECO:0000256" key="3">
    <source>
        <dbReference type="ARBA" id="ARBA00022833"/>
    </source>
</evidence>
<dbReference type="InterPro" id="IPR000962">
    <property type="entry name" value="Znf_DskA_TraR"/>
</dbReference>
<evidence type="ECO:0000256" key="1">
    <source>
        <dbReference type="ARBA" id="ARBA00022723"/>
    </source>
</evidence>
<feature type="zinc finger region" description="dksA C4-type" evidence="4">
    <location>
        <begin position="74"/>
        <end position="98"/>
    </location>
</feature>
<feature type="domain" description="Zinc finger DksA/TraR C4-type" evidence="6">
    <location>
        <begin position="69"/>
        <end position="102"/>
    </location>
</feature>
<dbReference type="Gene3D" id="1.20.120.910">
    <property type="entry name" value="DksA, coiled-coil domain"/>
    <property type="match status" value="1"/>
</dbReference>
<dbReference type="AlphaFoldDB" id="A0A4R0HCA7"/>
<accession>A0A4R0HCA7</accession>
<evidence type="ECO:0000256" key="2">
    <source>
        <dbReference type="ARBA" id="ARBA00022771"/>
    </source>
</evidence>
<evidence type="ECO:0000313" key="8">
    <source>
        <dbReference type="Proteomes" id="UP000292346"/>
    </source>
</evidence>
<dbReference type="SUPFAM" id="SSF57716">
    <property type="entry name" value="Glucocorticoid receptor-like (DNA-binding domain)"/>
    <property type="match status" value="1"/>
</dbReference>
<name>A0A4R0HCA7_9ACTN</name>
<dbReference type="Proteomes" id="UP000292346">
    <property type="component" value="Unassembled WGS sequence"/>
</dbReference>
<reference evidence="7 8" key="1">
    <citation type="submission" date="2019-02" db="EMBL/GenBank/DDBJ databases">
        <title>Kribbella capetownensis sp. nov. and Kribbella speibonae sp. nov., isolated from soil.</title>
        <authorList>
            <person name="Curtis S.M."/>
            <person name="Norton I."/>
            <person name="Everest G.J."/>
            <person name="Meyers P.R."/>
        </authorList>
    </citation>
    <scope>NUCLEOTIDE SEQUENCE [LARGE SCALE GENOMIC DNA]</scope>
    <source>
        <strain evidence="7 8">KCTC 29219</strain>
    </source>
</reference>
<proteinExistence type="predicted"/>
<dbReference type="PANTHER" id="PTHR33823">
    <property type="entry name" value="RNA POLYMERASE-BINDING TRANSCRIPTION FACTOR DKSA-RELATED"/>
    <property type="match status" value="1"/>
</dbReference>
<dbReference type="PROSITE" id="PS51128">
    <property type="entry name" value="ZF_DKSA_2"/>
    <property type="match status" value="1"/>
</dbReference>
<gene>
    <name evidence="7" type="ORF">E0H45_14400</name>
</gene>
<dbReference type="RefSeq" id="WP_131337848.1">
    <property type="nucleotide sequence ID" value="NZ_SJJZ01000002.1"/>
</dbReference>
<dbReference type="OrthoDB" id="1121111at2"/>
<comment type="caution">
    <text evidence="7">The sequence shown here is derived from an EMBL/GenBank/DDBJ whole genome shotgun (WGS) entry which is preliminary data.</text>
</comment>
<keyword evidence="8" id="KW-1185">Reference proteome</keyword>
<sequence length="103" mass="11379">MTTVARSPKMTVHEARQRLQHERNSRLTQLSAIEDGAALADGDLATAQTAAIRRVLTEITAAEDRLTDGTYGTCQGCSTRIPVERLEILPYVRYCVSCQQRAT</sequence>
<evidence type="ECO:0000259" key="6">
    <source>
        <dbReference type="Pfam" id="PF01258"/>
    </source>
</evidence>
<evidence type="ECO:0000256" key="4">
    <source>
        <dbReference type="PROSITE-ProRule" id="PRU00510"/>
    </source>
</evidence>
<protein>
    <submittedName>
        <fullName evidence="7">Molecular chaperone DnaK</fullName>
    </submittedName>
</protein>
<feature type="region of interest" description="Disordered" evidence="5">
    <location>
        <begin position="1"/>
        <end position="24"/>
    </location>
</feature>
<evidence type="ECO:0000256" key="5">
    <source>
        <dbReference type="SAM" id="MobiDB-lite"/>
    </source>
</evidence>
<feature type="compositionally biased region" description="Basic and acidic residues" evidence="5">
    <location>
        <begin position="11"/>
        <end position="24"/>
    </location>
</feature>
<dbReference type="EMBL" id="SJJZ01000002">
    <property type="protein sequence ID" value="TCC07204.1"/>
    <property type="molecule type" value="Genomic_DNA"/>
</dbReference>
<keyword evidence="3" id="KW-0862">Zinc</keyword>
<keyword evidence="1" id="KW-0479">Metal-binding</keyword>
<evidence type="ECO:0000313" key="7">
    <source>
        <dbReference type="EMBL" id="TCC07204.1"/>
    </source>
</evidence>
<dbReference type="Pfam" id="PF01258">
    <property type="entry name" value="zf-dskA_traR"/>
    <property type="match status" value="1"/>
</dbReference>
<dbReference type="PANTHER" id="PTHR33823:SF4">
    <property type="entry name" value="GENERAL STRESS PROTEIN 16O"/>
    <property type="match status" value="1"/>
</dbReference>
<dbReference type="GO" id="GO:0008270">
    <property type="term" value="F:zinc ion binding"/>
    <property type="evidence" value="ECO:0007669"/>
    <property type="project" value="UniProtKB-KW"/>
</dbReference>
<keyword evidence="2" id="KW-0863">Zinc-finger</keyword>